<dbReference type="RefSeq" id="WP_106329380.1">
    <property type="nucleotide sequence ID" value="NZ_BOMO01000152.1"/>
</dbReference>
<dbReference type="Pfam" id="PF13560">
    <property type="entry name" value="HTH_31"/>
    <property type="match status" value="1"/>
</dbReference>
<comment type="caution">
    <text evidence="2">The sequence shown here is derived from an EMBL/GenBank/DDBJ whole genome shotgun (WGS) entry which is preliminary data.</text>
</comment>
<dbReference type="EMBL" id="PVMZ01000027">
    <property type="protein sequence ID" value="PRX12600.1"/>
    <property type="molecule type" value="Genomic_DNA"/>
</dbReference>
<evidence type="ECO:0000313" key="3">
    <source>
        <dbReference type="Proteomes" id="UP000239415"/>
    </source>
</evidence>
<name>A0A2T0JX64_9ACTN</name>
<evidence type="ECO:0000313" key="2">
    <source>
        <dbReference type="EMBL" id="PRX12600.1"/>
    </source>
</evidence>
<dbReference type="AlphaFoldDB" id="A0A2T0JX64"/>
<feature type="domain" description="HTH cro/C1-type" evidence="1">
    <location>
        <begin position="24"/>
        <end position="78"/>
    </location>
</feature>
<dbReference type="CDD" id="cd00093">
    <property type="entry name" value="HTH_XRE"/>
    <property type="match status" value="1"/>
</dbReference>
<dbReference type="SUPFAM" id="SSF47413">
    <property type="entry name" value="lambda repressor-like DNA-binding domains"/>
    <property type="match status" value="1"/>
</dbReference>
<dbReference type="InterPro" id="IPR043917">
    <property type="entry name" value="DUF5753"/>
</dbReference>
<dbReference type="InterPro" id="IPR001387">
    <property type="entry name" value="Cro/C1-type_HTH"/>
</dbReference>
<evidence type="ECO:0000259" key="1">
    <source>
        <dbReference type="PROSITE" id="PS50943"/>
    </source>
</evidence>
<organism evidence="2 3">
    <name type="scientific">Actinoplanes italicus</name>
    <dbReference type="NCBI Taxonomy" id="113567"/>
    <lineage>
        <taxon>Bacteria</taxon>
        <taxon>Bacillati</taxon>
        <taxon>Actinomycetota</taxon>
        <taxon>Actinomycetes</taxon>
        <taxon>Micromonosporales</taxon>
        <taxon>Micromonosporaceae</taxon>
        <taxon>Actinoplanes</taxon>
    </lineage>
</organism>
<dbReference type="PROSITE" id="PS50943">
    <property type="entry name" value="HTH_CROC1"/>
    <property type="match status" value="1"/>
</dbReference>
<reference evidence="2 3" key="1">
    <citation type="submission" date="2018-03" db="EMBL/GenBank/DDBJ databases">
        <title>Genomic Encyclopedia of Archaeal and Bacterial Type Strains, Phase II (KMG-II): from individual species to whole genera.</title>
        <authorList>
            <person name="Goeker M."/>
        </authorList>
    </citation>
    <scope>NUCLEOTIDE SEQUENCE [LARGE SCALE GENOMIC DNA]</scope>
    <source>
        <strain evidence="2 3">DSM 43146</strain>
    </source>
</reference>
<keyword evidence="3" id="KW-1185">Reference proteome</keyword>
<gene>
    <name evidence="2" type="ORF">CLV67_12723</name>
</gene>
<protein>
    <submittedName>
        <fullName evidence="2">Helix-turn-helix protein</fullName>
    </submittedName>
</protein>
<dbReference type="Gene3D" id="1.10.260.40">
    <property type="entry name" value="lambda repressor-like DNA-binding domains"/>
    <property type="match status" value="1"/>
</dbReference>
<dbReference type="InterPro" id="IPR010982">
    <property type="entry name" value="Lambda_DNA-bd_dom_sf"/>
</dbReference>
<accession>A0A2T0JX64</accession>
<dbReference type="Pfam" id="PF19054">
    <property type="entry name" value="DUF5753"/>
    <property type="match status" value="1"/>
</dbReference>
<proteinExistence type="predicted"/>
<dbReference type="GO" id="GO:0003677">
    <property type="term" value="F:DNA binding"/>
    <property type="evidence" value="ECO:0007669"/>
    <property type="project" value="InterPro"/>
</dbReference>
<dbReference type="SMART" id="SM00530">
    <property type="entry name" value="HTH_XRE"/>
    <property type="match status" value="1"/>
</dbReference>
<dbReference type="OrthoDB" id="3458445at2"/>
<sequence length="291" mass="32642">MESSRMPTRRQAPTVARRRLAAEMLELRQTAGRTRDAVSADTGISQGALHRIEIAKTTPQAGTLNHLMDYYGVTDADKRAAMHELRKRSRQLKWLELFEGGTLPDSYRSFASFEADAARISGYESLFIFGLLQTHGYAETVIRAMTPEISDEEVATRLEIRMRRQEVLTSPTSPHLWVIMDEAAIRRRVGDPETYREQLLHLVALSQRPKITLQVIPFTAGAHQGMPGSFHVLEFHAEDPPMVYMENAGGGLVVETTSEVAWYRNSFQRLAAQASSPQNTVQMIEMAANAI</sequence>
<dbReference type="Proteomes" id="UP000239415">
    <property type="component" value="Unassembled WGS sequence"/>
</dbReference>